<dbReference type="STRING" id="1452487.AVW16_04250"/>
<reference evidence="2" key="1">
    <citation type="submission" date="2016-01" db="EMBL/GenBank/DDBJ databases">
        <title>Draft genome of Chromobacterium sp. F49.</title>
        <authorList>
            <person name="Hong K.W."/>
        </authorList>
    </citation>
    <scope>NUCLEOTIDE SEQUENCE [LARGE SCALE GENOMIC DNA]</scope>
    <source>
        <strain evidence="2">CN10</strain>
    </source>
</reference>
<dbReference type="InterPro" id="IPR025984">
    <property type="entry name" value="DCTPP"/>
</dbReference>
<protein>
    <submittedName>
        <fullName evidence="1">Nucleotide pyrophosphohydrolase</fullName>
    </submittedName>
</protein>
<dbReference type="Gene3D" id="1.10.287.1080">
    <property type="entry name" value="MazG-like"/>
    <property type="match status" value="1"/>
</dbReference>
<dbReference type="GO" id="GO:0047429">
    <property type="term" value="F:nucleoside triphosphate diphosphatase activity"/>
    <property type="evidence" value="ECO:0007669"/>
    <property type="project" value="InterPro"/>
</dbReference>
<accession>A0A161RD10</accession>
<evidence type="ECO:0000313" key="2">
    <source>
        <dbReference type="Proteomes" id="UP000076625"/>
    </source>
</evidence>
<dbReference type="InterPro" id="IPR052555">
    <property type="entry name" value="dCTP_Pyrophosphatase"/>
</dbReference>
<proteinExistence type="predicted"/>
<keyword evidence="2" id="KW-1185">Reference proteome</keyword>
<dbReference type="Proteomes" id="UP000076625">
    <property type="component" value="Unassembled WGS sequence"/>
</dbReference>
<dbReference type="PANTHER" id="PTHR46523:SF1">
    <property type="entry name" value="DCTP PYROPHOSPHATASE 1"/>
    <property type="match status" value="1"/>
</dbReference>
<dbReference type="SUPFAM" id="SSF101386">
    <property type="entry name" value="all-alpha NTP pyrophosphatases"/>
    <property type="match status" value="1"/>
</dbReference>
<dbReference type="PIRSF" id="PIRSF029826">
    <property type="entry name" value="UCP029826_pph"/>
    <property type="match status" value="1"/>
</dbReference>
<comment type="caution">
    <text evidence="1">The sequence shown here is derived from an EMBL/GenBank/DDBJ whole genome shotgun (WGS) entry which is preliminary data.</text>
</comment>
<evidence type="ECO:0000313" key="1">
    <source>
        <dbReference type="EMBL" id="KZE35238.1"/>
    </source>
</evidence>
<dbReference type="CDD" id="cd11537">
    <property type="entry name" value="NTP-PPase_RS21-C6_like"/>
    <property type="match status" value="1"/>
</dbReference>
<dbReference type="EMBL" id="LQQU01000002">
    <property type="protein sequence ID" value="KZE35238.1"/>
    <property type="molecule type" value="Genomic_DNA"/>
</dbReference>
<keyword evidence="1" id="KW-0378">Hydrolase</keyword>
<organism evidence="1 2">
    <name type="scientific">Crenobacter luteus</name>
    <dbReference type="NCBI Taxonomy" id="1452487"/>
    <lineage>
        <taxon>Bacteria</taxon>
        <taxon>Pseudomonadati</taxon>
        <taxon>Pseudomonadota</taxon>
        <taxon>Betaproteobacteria</taxon>
        <taxon>Neisseriales</taxon>
        <taxon>Neisseriaceae</taxon>
        <taxon>Crenobacter</taxon>
    </lineage>
</organism>
<dbReference type="AlphaFoldDB" id="A0A161RD10"/>
<dbReference type="Pfam" id="PF12643">
    <property type="entry name" value="MazG-like"/>
    <property type="match status" value="1"/>
</dbReference>
<dbReference type="PANTHER" id="PTHR46523">
    <property type="entry name" value="DCTP PYROPHOSPHATASE 1"/>
    <property type="match status" value="1"/>
</dbReference>
<sequence length="120" mass="13495">MDEAQLADLTARCRAFRDARDWARFHSAFNLIVSLNLEAAELLEFTQWQTEQGLAERLAGDAQAKEALAHECADVMMYLLMLADAAGVDLHRAVLDKLAINETRYPVDKARGVATKYREL</sequence>
<gene>
    <name evidence="1" type="ORF">AVW16_04250</name>
</gene>
<dbReference type="GO" id="GO:0009143">
    <property type="term" value="P:nucleoside triphosphate catabolic process"/>
    <property type="evidence" value="ECO:0007669"/>
    <property type="project" value="InterPro"/>
</dbReference>
<name>A0A161RD10_9NEIS</name>
<dbReference type="OrthoDB" id="9791898at2"/>
<dbReference type="RefSeq" id="WP_066609422.1">
    <property type="nucleotide sequence ID" value="NZ_LQQU01000002.1"/>
</dbReference>